<accession>A0A2S2R4U0</accession>
<keyword evidence="1" id="KW-1133">Transmembrane helix</keyword>
<protein>
    <submittedName>
        <fullName evidence="2">Uncharacterized protein</fullName>
    </submittedName>
</protein>
<name>A0A2S2R4U0_9HEMI</name>
<dbReference type="EMBL" id="GGMS01015854">
    <property type="protein sequence ID" value="MBY85057.1"/>
    <property type="molecule type" value="Transcribed_RNA"/>
</dbReference>
<feature type="transmembrane region" description="Helical" evidence="1">
    <location>
        <begin position="44"/>
        <end position="64"/>
    </location>
</feature>
<gene>
    <name evidence="2" type="ORF">g.107297</name>
</gene>
<keyword evidence="1" id="KW-0472">Membrane</keyword>
<keyword evidence="1" id="KW-0812">Transmembrane</keyword>
<sequence length="103" mass="11344">MITTVMNVNGSLTVFTNKSLSAAYNAKSDITTLGRSLLTNRFTWFTYVQVLFIFAMVARDFFILRNACRKSDRTNAVLNCGHRLTAVDGKSKTVSAAIGSNAR</sequence>
<dbReference type="AlphaFoldDB" id="A0A2S2R4U0"/>
<evidence type="ECO:0000256" key="1">
    <source>
        <dbReference type="SAM" id="Phobius"/>
    </source>
</evidence>
<reference evidence="2" key="1">
    <citation type="submission" date="2018-04" db="EMBL/GenBank/DDBJ databases">
        <title>Transcriptome assembly of Sipha flava.</title>
        <authorList>
            <person name="Scully E.D."/>
            <person name="Geib S.M."/>
            <person name="Palmer N.A."/>
            <person name="Koch K."/>
            <person name="Bradshaw J."/>
            <person name="Heng-Moss T."/>
            <person name="Sarath G."/>
        </authorList>
    </citation>
    <scope>NUCLEOTIDE SEQUENCE</scope>
</reference>
<evidence type="ECO:0000313" key="2">
    <source>
        <dbReference type="EMBL" id="MBY85057.1"/>
    </source>
</evidence>
<organism evidence="2">
    <name type="scientific">Sipha flava</name>
    <name type="common">yellow sugarcane aphid</name>
    <dbReference type="NCBI Taxonomy" id="143950"/>
    <lineage>
        <taxon>Eukaryota</taxon>
        <taxon>Metazoa</taxon>
        <taxon>Ecdysozoa</taxon>
        <taxon>Arthropoda</taxon>
        <taxon>Hexapoda</taxon>
        <taxon>Insecta</taxon>
        <taxon>Pterygota</taxon>
        <taxon>Neoptera</taxon>
        <taxon>Paraneoptera</taxon>
        <taxon>Hemiptera</taxon>
        <taxon>Sternorrhyncha</taxon>
        <taxon>Aphidomorpha</taxon>
        <taxon>Aphidoidea</taxon>
        <taxon>Aphididae</taxon>
        <taxon>Sipha</taxon>
    </lineage>
</organism>
<proteinExistence type="predicted"/>